<dbReference type="InterPro" id="IPR052932">
    <property type="entry name" value="OprB_Porin"/>
</dbReference>
<proteinExistence type="inferred from homology"/>
<dbReference type="EMBL" id="NBBJ01000003">
    <property type="protein sequence ID" value="OWK29980.1"/>
    <property type="molecule type" value="Genomic_DNA"/>
</dbReference>
<accession>A0A245ZJQ8</accession>
<dbReference type="Pfam" id="PF04966">
    <property type="entry name" value="OprB"/>
    <property type="match status" value="1"/>
</dbReference>
<reference evidence="3 4" key="1">
    <citation type="submission" date="2017-03" db="EMBL/GenBank/DDBJ databases">
        <title>Genome sequence of Sphingomonas mucosissima DSM 17494.</title>
        <authorList>
            <person name="Poehlein A."/>
            <person name="Wuebbeler J.H."/>
            <person name="Steinbuechel A."/>
            <person name="Daniel R."/>
        </authorList>
    </citation>
    <scope>NUCLEOTIDE SEQUENCE [LARGE SCALE GENOMIC DNA]</scope>
    <source>
        <strain evidence="3 4">DSM 17494</strain>
    </source>
</reference>
<comment type="caution">
    <text evidence="3">The sequence shown here is derived from an EMBL/GenBank/DDBJ whole genome shotgun (WGS) entry which is preliminary data.</text>
</comment>
<comment type="similarity">
    <text evidence="1 2">Belongs to the OprB family.</text>
</comment>
<dbReference type="PANTHER" id="PTHR37944">
    <property type="entry name" value="PORIN B"/>
    <property type="match status" value="1"/>
</dbReference>
<keyword evidence="4" id="KW-1185">Reference proteome</keyword>
<dbReference type="Gene3D" id="2.40.160.180">
    <property type="entry name" value="Carbohydrate-selective porin OprB"/>
    <property type="match status" value="1"/>
</dbReference>
<dbReference type="GO" id="GO:0015288">
    <property type="term" value="F:porin activity"/>
    <property type="evidence" value="ECO:0007669"/>
    <property type="project" value="InterPro"/>
</dbReference>
<dbReference type="PANTHER" id="PTHR37944:SF1">
    <property type="entry name" value="PORIN B"/>
    <property type="match status" value="1"/>
</dbReference>
<evidence type="ECO:0000313" key="4">
    <source>
        <dbReference type="Proteomes" id="UP000197783"/>
    </source>
</evidence>
<evidence type="ECO:0000256" key="1">
    <source>
        <dbReference type="ARBA" id="ARBA00008769"/>
    </source>
</evidence>
<evidence type="ECO:0000256" key="2">
    <source>
        <dbReference type="RuleBase" id="RU363072"/>
    </source>
</evidence>
<sequence length="380" mass="40297">MCWATNPALAQADGNTSEALAINAHYIADAIYVAQGERSPKLFMVHDAEVSAEVKLDRWIGTSGTTLGLHALATAGGRPNDAAGTLQGVDNVEVSSHRLKLYQAWLEQAFAGGRGSFRLGLTDLNADFYQNDSAGVLLAPAFGIGSELAATGPNGPSIFPSTALTARVSVAIGKSGYARAAVVDAKAGVLGDPDGVDFSMRHGALVIGEAGLIENGKIGFGVWRYTQRQNDIRTLTPDGSPAKRIAGGAYIIADQKIGGTQERPTNAFVRIGVSEGKTTPFRGGFQAGILMSGPFKSRPDGQLSFGVQQGILSRGFRRTLLDDGFRTARMEWGIEVTYADKVHRNVTLQPDVQYVRRAYSPSGGRDTVVLGIRMILSNAE</sequence>
<dbReference type="GO" id="GO:0008643">
    <property type="term" value="P:carbohydrate transport"/>
    <property type="evidence" value="ECO:0007669"/>
    <property type="project" value="InterPro"/>
</dbReference>
<dbReference type="InterPro" id="IPR038673">
    <property type="entry name" value="OprB_sf"/>
</dbReference>
<organism evidence="3 4">
    <name type="scientific">Sphingomonas mucosissima</name>
    <dbReference type="NCBI Taxonomy" id="370959"/>
    <lineage>
        <taxon>Bacteria</taxon>
        <taxon>Pseudomonadati</taxon>
        <taxon>Pseudomonadota</taxon>
        <taxon>Alphaproteobacteria</taxon>
        <taxon>Sphingomonadales</taxon>
        <taxon>Sphingomonadaceae</taxon>
        <taxon>Sphingomonas</taxon>
    </lineage>
</organism>
<gene>
    <name evidence="3" type="ORF">SPMU_24020</name>
</gene>
<dbReference type="GO" id="GO:0016020">
    <property type="term" value="C:membrane"/>
    <property type="evidence" value="ECO:0007669"/>
    <property type="project" value="InterPro"/>
</dbReference>
<dbReference type="AlphaFoldDB" id="A0A245ZJQ8"/>
<protein>
    <submittedName>
        <fullName evidence="3">Carbohydrate-selective porin, OprB family</fullName>
    </submittedName>
</protein>
<name>A0A245ZJQ8_9SPHN</name>
<evidence type="ECO:0000313" key="3">
    <source>
        <dbReference type="EMBL" id="OWK29980.1"/>
    </source>
</evidence>
<dbReference type="Proteomes" id="UP000197783">
    <property type="component" value="Unassembled WGS sequence"/>
</dbReference>
<dbReference type="InterPro" id="IPR007049">
    <property type="entry name" value="Carb-sel_porin_OprB"/>
</dbReference>